<comment type="caution">
    <text evidence="2">The sequence shown here is derived from an EMBL/GenBank/DDBJ whole genome shotgun (WGS) entry which is preliminary data.</text>
</comment>
<dbReference type="GeneID" id="59282208"/>
<gene>
    <name evidence="2" type="ORF">HO173_000529</name>
</gene>
<keyword evidence="3" id="KW-1185">Reference proteome</keyword>
<feature type="compositionally biased region" description="Low complexity" evidence="1">
    <location>
        <begin position="100"/>
        <end position="117"/>
    </location>
</feature>
<accession>A0A8H6G777</accession>
<evidence type="ECO:0000256" key="1">
    <source>
        <dbReference type="SAM" id="MobiDB-lite"/>
    </source>
</evidence>
<protein>
    <submittedName>
        <fullName evidence="2">Uncharacterized protein</fullName>
    </submittedName>
</protein>
<dbReference type="AlphaFoldDB" id="A0A8H6G777"/>
<sequence>MGVVPGRCVDWRARKKFECGFDAERYRLSRAQRAEGLLIGFCSIRPEEPSQCHCQGTKTLLWRNARNLLRHATLAFINIASQLTHPVVLLSNPLTSHPSTTTTQQKDNQQKPLTSTKTNKKSSESRHHERPNTRSAAASPPPLNSLIRPAHILSLFRHHEQRKTHYFDGCSQLWNAILTNPQDSPAHRHAYRQLTSLTQTIKDAMARQKATERETARHAERSRQERLLVLQRQRQRVAREQSAFRTLVRQVAGAVPVPSLADFEAGLSAFHPGAAVGSGLDDGGMRSARGMMSRRRSGCWMSVRRGRVRRMCTRG</sequence>
<dbReference type="RefSeq" id="XP_037171057.1">
    <property type="nucleotide sequence ID" value="XM_037302478.1"/>
</dbReference>
<dbReference type="EMBL" id="JACCJC010000001">
    <property type="protein sequence ID" value="KAF6241817.1"/>
    <property type="molecule type" value="Genomic_DNA"/>
</dbReference>
<reference evidence="2 3" key="1">
    <citation type="journal article" date="2020" name="Genomics">
        <title>Complete, high-quality genomes from long-read metagenomic sequencing of two wolf lichen thalli reveals enigmatic genome architecture.</title>
        <authorList>
            <person name="McKenzie S.K."/>
            <person name="Walston R.F."/>
            <person name="Allen J.L."/>
        </authorList>
    </citation>
    <scope>NUCLEOTIDE SEQUENCE [LARGE SCALE GENOMIC DNA]</scope>
    <source>
        <strain evidence="2">WasteWater2</strain>
    </source>
</reference>
<evidence type="ECO:0000313" key="3">
    <source>
        <dbReference type="Proteomes" id="UP000578531"/>
    </source>
</evidence>
<organism evidence="2 3">
    <name type="scientific">Letharia columbiana</name>
    <dbReference type="NCBI Taxonomy" id="112416"/>
    <lineage>
        <taxon>Eukaryota</taxon>
        <taxon>Fungi</taxon>
        <taxon>Dikarya</taxon>
        <taxon>Ascomycota</taxon>
        <taxon>Pezizomycotina</taxon>
        <taxon>Lecanoromycetes</taxon>
        <taxon>OSLEUM clade</taxon>
        <taxon>Lecanoromycetidae</taxon>
        <taxon>Lecanorales</taxon>
        <taxon>Lecanorineae</taxon>
        <taxon>Parmeliaceae</taxon>
        <taxon>Letharia</taxon>
    </lineage>
</organism>
<evidence type="ECO:0000313" key="2">
    <source>
        <dbReference type="EMBL" id="KAF6241817.1"/>
    </source>
</evidence>
<dbReference type="Proteomes" id="UP000578531">
    <property type="component" value="Unassembled WGS sequence"/>
</dbReference>
<name>A0A8H6G777_9LECA</name>
<feature type="region of interest" description="Disordered" evidence="1">
    <location>
        <begin position="94"/>
        <end position="145"/>
    </location>
</feature>
<proteinExistence type="predicted"/>
<feature type="compositionally biased region" description="Basic and acidic residues" evidence="1">
    <location>
        <begin position="121"/>
        <end position="132"/>
    </location>
</feature>